<dbReference type="Pfam" id="PF05995">
    <property type="entry name" value="CDO_I"/>
    <property type="match status" value="1"/>
</dbReference>
<dbReference type="InterPro" id="IPR011051">
    <property type="entry name" value="RmlC_Cupin_sf"/>
</dbReference>
<dbReference type="EMBL" id="BAAAHE010000040">
    <property type="protein sequence ID" value="GAA0631079.1"/>
    <property type="molecule type" value="Genomic_DNA"/>
</dbReference>
<keyword evidence="5" id="KW-0408">Iron</keyword>
<evidence type="ECO:0000256" key="3">
    <source>
        <dbReference type="ARBA" id="ARBA00022964"/>
    </source>
</evidence>
<evidence type="ECO:0000256" key="4">
    <source>
        <dbReference type="ARBA" id="ARBA00023002"/>
    </source>
</evidence>
<dbReference type="PANTHER" id="PTHR12918:SF1">
    <property type="entry name" value="CYSTEINE DIOXYGENASE TYPE 1"/>
    <property type="match status" value="1"/>
</dbReference>
<protein>
    <submittedName>
        <fullName evidence="6">Cysteine dioxygenase family protein</fullName>
    </submittedName>
</protein>
<comment type="similarity">
    <text evidence="1">Belongs to the cysteine dioxygenase family.</text>
</comment>
<dbReference type="SUPFAM" id="SSF51182">
    <property type="entry name" value="RmlC-like cupins"/>
    <property type="match status" value="1"/>
</dbReference>
<reference evidence="7" key="1">
    <citation type="journal article" date="2019" name="Int. J. Syst. Evol. Microbiol.">
        <title>The Global Catalogue of Microorganisms (GCM) 10K type strain sequencing project: providing services to taxonomists for standard genome sequencing and annotation.</title>
        <authorList>
            <consortium name="The Broad Institute Genomics Platform"/>
            <consortium name="The Broad Institute Genome Sequencing Center for Infectious Disease"/>
            <person name="Wu L."/>
            <person name="Ma J."/>
        </authorList>
    </citation>
    <scope>NUCLEOTIDE SEQUENCE [LARGE SCALE GENOMIC DNA]</scope>
    <source>
        <strain evidence="7">JCM 10671</strain>
    </source>
</reference>
<dbReference type="InterPro" id="IPR010300">
    <property type="entry name" value="CDO_1"/>
</dbReference>
<evidence type="ECO:0000256" key="1">
    <source>
        <dbReference type="ARBA" id="ARBA00006622"/>
    </source>
</evidence>
<keyword evidence="7" id="KW-1185">Reference proteome</keyword>
<sequence>MSTQTLSEPRAGRSTITTAGSPARIALALAAQPALWRPAVRFDPAARVHTRIAAEADWEAWLLTWLPGQGTDIHDHGGSAGALLPLRGVLSEWTPGGTGRLGRAFRPGRTRRLRGGDLRAFGSDHVHRVRNDADAPAVSLHVYAPRLESMTRYALVEGRLVPLSTERAGADW</sequence>
<keyword evidence="2" id="KW-0479">Metal-binding</keyword>
<dbReference type="Gene3D" id="2.60.120.10">
    <property type="entry name" value="Jelly Rolls"/>
    <property type="match status" value="1"/>
</dbReference>
<proteinExistence type="inferred from homology"/>
<evidence type="ECO:0000256" key="5">
    <source>
        <dbReference type="ARBA" id="ARBA00023004"/>
    </source>
</evidence>
<accession>A0ABP3SB14</accession>
<comment type="caution">
    <text evidence="6">The sequence shown here is derived from an EMBL/GenBank/DDBJ whole genome shotgun (WGS) entry which is preliminary data.</text>
</comment>
<dbReference type="GO" id="GO:0051213">
    <property type="term" value="F:dioxygenase activity"/>
    <property type="evidence" value="ECO:0007669"/>
    <property type="project" value="UniProtKB-KW"/>
</dbReference>
<gene>
    <name evidence="6" type="ORF">GCM10009547_38680</name>
</gene>
<dbReference type="RefSeq" id="WP_344607799.1">
    <property type="nucleotide sequence ID" value="NZ_BAAAHE010000040.1"/>
</dbReference>
<dbReference type="PANTHER" id="PTHR12918">
    <property type="entry name" value="CYSTEINE DIOXYGENASE"/>
    <property type="match status" value="1"/>
</dbReference>
<evidence type="ECO:0000313" key="6">
    <source>
        <dbReference type="EMBL" id="GAA0631079.1"/>
    </source>
</evidence>
<evidence type="ECO:0000313" key="7">
    <source>
        <dbReference type="Proteomes" id="UP001500957"/>
    </source>
</evidence>
<organism evidence="6 7">
    <name type="scientific">Sporichthya brevicatena</name>
    <dbReference type="NCBI Taxonomy" id="171442"/>
    <lineage>
        <taxon>Bacteria</taxon>
        <taxon>Bacillati</taxon>
        <taxon>Actinomycetota</taxon>
        <taxon>Actinomycetes</taxon>
        <taxon>Sporichthyales</taxon>
        <taxon>Sporichthyaceae</taxon>
        <taxon>Sporichthya</taxon>
    </lineage>
</organism>
<keyword evidence="3 6" id="KW-0223">Dioxygenase</keyword>
<keyword evidence="4" id="KW-0560">Oxidoreductase</keyword>
<name>A0ABP3SB14_9ACTN</name>
<dbReference type="Proteomes" id="UP001500957">
    <property type="component" value="Unassembled WGS sequence"/>
</dbReference>
<evidence type="ECO:0000256" key="2">
    <source>
        <dbReference type="ARBA" id="ARBA00022723"/>
    </source>
</evidence>
<dbReference type="InterPro" id="IPR014710">
    <property type="entry name" value="RmlC-like_jellyroll"/>
</dbReference>
<dbReference type="CDD" id="cd10548">
    <property type="entry name" value="cupin_CDO"/>
    <property type="match status" value="1"/>
</dbReference>